<keyword evidence="1" id="KW-1133">Transmembrane helix</keyword>
<feature type="non-terminal residue" evidence="2">
    <location>
        <position position="71"/>
    </location>
</feature>
<keyword evidence="1" id="KW-0812">Transmembrane</keyword>
<evidence type="ECO:0000256" key="1">
    <source>
        <dbReference type="SAM" id="Phobius"/>
    </source>
</evidence>
<name>A0ABV8F1L4_9ACTN</name>
<comment type="caution">
    <text evidence="2">The sequence shown here is derived from an EMBL/GenBank/DDBJ whole genome shotgun (WGS) entry which is preliminary data.</text>
</comment>
<sequence length="71" mass="7473">MDELETLRELYGEPRPDPILKAKVRQALDAEARRPRLRFVKGITGALAATATVGTVVATAVAVAVVVTGAT</sequence>
<keyword evidence="1" id="KW-0472">Membrane</keyword>
<proteinExistence type="predicted"/>
<evidence type="ECO:0008006" key="4">
    <source>
        <dbReference type="Google" id="ProtNLM"/>
    </source>
</evidence>
<keyword evidence="3" id="KW-1185">Reference proteome</keyword>
<reference evidence="3" key="1">
    <citation type="journal article" date="2019" name="Int. J. Syst. Evol. Microbiol.">
        <title>The Global Catalogue of Microorganisms (GCM) 10K type strain sequencing project: providing services to taxonomists for standard genome sequencing and annotation.</title>
        <authorList>
            <consortium name="The Broad Institute Genomics Platform"/>
            <consortium name="The Broad Institute Genome Sequencing Center for Infectious Disease"/>
            <person name="Wu L."/>
            <person name="Ma J."/>
        </authorList>
    </citation>
    <scope>NUCLEOTIDE SEQUENCE [LARGE SCALE GENOMIC DNA]</scope>
    <source>
        <strain evidence="3">TBRC 7912</strain>
    </source>
</reference>
<accession>A0ABV8F1L4</accession>
<evidence type="ECO:0000313" key="2">
    <source>
        <dbReference type="EMBL" id="MFC3981739.1"/>
    </source>
</evidence>
<dbReference type="RefSeq" id="WP_386190221.1">
    <property type="nucleotide sequence ID" value="NZ_JBHSBC010000014.1"/>
</dbReference>
<feature type="transmembrane region" description="Helical" evidence="1">
    <location>
        <begin position="43"/>
        <end position="67"/>
    </location>
</feature>
<organism evidence="2 3">
    <name type="scientific">Streptosporangium jomthongense</name>
    <dbReference type="NCBI Taxonomy" id="1193683"/>
    <lineage>
        <taxon>Bacteria</taxon>
        <taxon>Bacillati</taxon>
        <taxon>Actinomycetota</taxon>
        <taxon>Actinomycetes</taxon>
        <taxon>Streptosporangiales</taxon>
        <taxon>Streptosporangiaceae</taxon>
        <taxon>Streptosporangium</taxon>
    </lineage>
</organism>
<dbReference type="Proteomes" id="UP001595698">
    <property type="component" value="Unassembled WGS sequence"/>
</dbReference>
<protein>
    <recommendedName>
        <fullName evidence="4">DUF3040 domain-containing protein</fullName>
    </recommendedName>
</protein>
<gene>
    <name evidence="2" type="ORF">ACFOYY_16485</name>
</gene>
<evidence type="ECO:0000313" key="3">
    <source>
        <dbReference type="Proteomes" id="UP001595698"/>
    </source>
</evidence>
<dbReference type="EMBL" id="JBHSBC010000014">
    <property type="protein sequence ID" value="MFC3981739.1"/>
    <property type="molecule type" value="Genomic_DNA"/>
</dbReference>